<dbReference type="InterPro" id="IPR018170">
    <property type="entry name" value="Aldo/ket_reductase_CS"/>
</dbReference>
<evidence type="ECO:0000256" key="1">
    <source>
        <dbReference type="ARBA" id="ARBA00004722"/>
    </source>
</evidence>
<protein>
    <recommendedName>
        <fullName evidence="3">D-xylose reductase [NAD(P)H]</fullName>
        <ecNumber evidence="3">1.1.1.307</ecNumber>
    </recommendedName>
</protein>
<reference evidence="15" key="1">
    <citation type="journal article" date="2017" name="Nat. Microbiol.">
        <title>Global analysis of biosynthetic gene clusters reveals vast potential of secondary metabolite production in Penicillium species.</title>
        <authorList>
            <person name="Nielsen J.C."/>
            <person name="Grijseels S."/>
            <person name="Prigent S."/>
            <person name="Ji B."/>
            <person name="Dainat J."/>
            <person name="Nielsen K.F."/>
            <person name="Frisvad J.C."/>
            <person name="Workman M."/>
            <person name="Nielsen J."/>
        </authorList>
    </citation>
    <scope>NUCLEOTIDE SEQUENCE [LARGE SCALE GENOMIC DNA]</scope>
    <source>
        <strain evidence="15">IBT 11843</strain>
    </source>
</reference>
<dbReference type="PROSITE" id="PS00798">
    <property type="entry name" value="ALDOKETO_REDUCTASE_1"/>
    <property type="match status" value="1"/>
</dbReference>
<dbReference type="FunFam" id="3.20.20.100:FF:000007">
    <property type="entry name" value="NAD(P)H-dependent D-xylose reductase xyl1"/>
    <property type="match status" value="1"/>
</dbReference>
<keyword evidence="6" id="KW-0520">NAD</keyword>
<evidence type="ECO:0000259" key="13">
    <source>
        <dbReference type="Pfam" id="PF00248"/>
    </source>
</evidence>
<dbReference type="SUPFAM" id="SSF51430">
    <property type="entry name" value="NAD(P)-linked oxidoreductase"/>
    <property type="match status" value="1"/>
</dbReference>
<comment type="similarity">
    <text evidence="2">Belongs to the aldo/keto reductase family.</text>
</comment>
<evidence type="ECO:0000256" key="8">
    <source>
        <dbReference type="ARBA" id="ARBA00047534"/>
    </source>
</evidence>
<evidence type="ECO:0000313" key="14">
    <source>
        <dbReference type="EMBL" id="OQD73424.1"/>
    </source>
</evidence>
<feature type="binding site" evidence="11">
    <location>
        <position position="110"/>
    </location>
    <ligand>
        <name>substrate</name>
    </ligand>
</feature>
<feature type="active site" description="Proton donor" evidence="10">
    <location>
        <position position="52"/>
    </location>
</feature>
<evidence type="ECO:0000256" key="3">
    <source>
        <dbReference type="ARBA" id="ARBA00012845"/>
    </source>
</evidence>
<comment type="function">
    <text evidence="7">Catalyzes the initial reaction in the xylose utilization pathway by reducing D-xylose into xylitol. Xylose is a major component of hemicelluloses such as xylan. Most fungi utilize D-xylose via three enzymatic reactions, xylose reductase (XR), xylitol dehydrogenase (XDH), and xylulokinase, to form xylulose 5-phosphate, which enters pentose phosphate pathway.</text>
</comment>
<organism evidence="14 15">
    <name type="scientific">Penicillium decumbens</name>
    <dbReference type="NCBI Taxonomy" id="69771"/>
    <lineage>
        <taxon>Eukaryota</taxon>
        <taxon>Fungi</taxon>
        <taxon>Dikarya</taxon>
        <taxon>Ascomycota</taxon>
        <taxon>Pezizomycotina</taxon>
        <taxon>Eurotiomycetes</taxon>
        <taxon>Eurotiomycetidae</taxon>
        <taxon>Eurotiales</taxon>
        <taxon>Aspergillaceae</taxon>
        <taxon>Penicillium</taxon>
    </lineage>
</organism>
<comment type="pathway">
    <text evidence="1">Carbohydrate metabolism; D-xylose degradation.</text>
</comment>
<comment type="catalytic activity">
    <reaction evidence="9">
        <text>xylitol + NAD(+) = D-xylose + NADH + H(+)</text>
        <dbReference type="Rhea" id="RHEA:27441"/>
        <dbReference type="ChEBI" id="CHEBI:15378"/>
        <dbReference type="ChEBI" id="CHEBI:17151"/>
        <dbReference type="ChEBI" id="CHEBI:53455"/>
        <dbReference type="ChEBI" id="CHEBI:57540"/>
        <dbReference type="ChEBI" id="CHEBI:57945"/>
        <dbReference type="EC" id="1.1.1.307"/>
    </reaction>
</comment>
<evidence type="ECO:0000256" key="10">
    <source>
        <dbReference type="PIRSR" id="PIRSR000097-1"/>
    </source>
</evidence>
<name>A0A1V6P8T8_PENDC</name>
<dbReference type="GO" id="GO:0016491">
    <property type="term" value="F:oxidoreductase activity"/>
    <property type="evidence" value="ECO:0007669"/>
    <property type="project" value="UniProtKB-KW"/>
</dbReference>
<dbReference type="Gene3D" id="3.20.20.100">
    <property type="entry name" value="NADP-dependent oxidoreductase domain"/>
    <property type="match status" value="1"/>
</dbReference>
<accession>A0A1V6P8T8</accession>
<dbReference type="PROSITE" id="PS00062">
    <property type="entry name" value="ALDOKETO_REDUCTASE_2"/>
    <property type="match status" value="1"/>
</dbReference>
<keyword evidence="15" id="KW-1185">Reference proteome</keyword>
<evidence type="ECO:0000256" key="6">
    <source>
        <dbReference type="ARBA" id="ARBA00023027"/>
    </source>
</evidence>
<gene>
    <name evidence="14" type="ORF">PENDEC_c015G06828</name>
</gene>
<dbReference type="OMA" id="CYGTEVA"/>
<feature type="site" description="Lowers pKa of active site Tyr" evidence="12">
    <location>
        <position position="77"/>
    </location>
</feature>
<feature type="domain" description="NADP-dependent oxidoreductase" evidence="13">
    <location>
        <begin position="20"/>
        <end position="290"/>
    </location>
</feature>
<keyword evidence="4" id="KW-0119">Carbohydrate metabolism</keyword>
<dbReference type="GO" id="GO:0042732">
    <property type="term" value="P:D-xylose metabolic process"/>
    <property type="evidence" value="ECO:0007669"/>
    <property type="project" value="UniProtKB-KW"/>
</dbReference>
<dbReference type="Pfam" id="PF00248">
    <property type="entry name" value="Aldo_ket_red"/>
    <property type="match status" value="1"/>
</dbReference>
<evidence type="ECO:0000256" key="9">
    <source>
        <dbReference type="ARBA" id="ARBA00049485"/>
    </source>
</evidence>
<evidence type="ECO:0000256" key="7">
    <source>
        <dbReference type="ARBA" id="ARBA00025065"/>
    </source>
</evidence>
<evidence type="ECO:0000256" key="5">
    <source>
        <dbReference type="ARBA" id="ARBA00023002"/>
    </source>
</evidence>
<dbReference type="PROSITE" id="PS00063">
    <property type="entry name" value="ALDOKETO_REDUCTASE_3"/>
    <property type="match status" value="1"/>
</dbReference>
<comment type="catalytic activity">
    <reaction evidence="8">
        <text>xylitol + NADP(+) = D-xylose + NADPH + H(+)</text>
        <dbReference type="Rhea" id="RHEA:27445"/>
        <dbReference type="ChEBI" id="CHEBI:15378"/>
        <dbReference type="ChEBI" id="CHEBI:17151"/>
        <dbReference type="ChEBI" id="CHEBI:53455"/>
        <dbReference type="ChEBI" id="CHEBI:57783"/>
        <dbReference type="ChEBI" id="CHEBI:58349"/>
        <dbReference type="EC" id="1.1.1.307"/>
    </reaction>
</comment>
<dbReference type="CDD" id="cd19071">
    <property type="entry name" value="AKR_AKR1-5-like"/>
    <property type="match status" value="1"/>
</dbReference>
<keyword evidence="4" id="KW-0859">Xylose metabolism</keyword>
<evidence type="ECO:0000256" key="11">
    <source>
        <dbReference type="PIRSR" id="PIRSR000097-2"/>
    </source>
</evidence>
<dbReference type="Proteomes" id="UP000191522">
    <property type="component" value="Unassembled WGS sequence"/>
</dbReference>
<evidence type="ECO:0000256" key="4">
    <source>
        <dbReference type="ARBA" id="ARBA00022629"/>
    </source>
</evidence>
<dbReference type="EMBL" id="MDYL01000015">
    <property type="protein sequence ID" value="OQD73424.1"/>
    <property type="molecule type" value="Genomic_DNA"/>
</dbReference>
<dbReference type="PANTHER" id="PTHR11732">
    <property type="entry name" value="ALDO/KETO REDUCTASE"/>
    <property type="match status" value="1"/>
</dbReference>
<dbReference type="PRINTS" id="PR00069">
    <property type="entry name" value="ALDKETRDTASE"/>
</dbReference>
<dbReference type="InterPro" id="IPR036812">
    <property type="entry name" value="NAD(P)_OxRdtase_dom_sf"/>
</dbReference>
<evidence type="ECO:0000256" key="12">
    <source>
        <dbReference type="PIRSR" id="PIRSR000097-3"/>
    </source>
</evidence>
<dbReference type="InterPro" id="IPR020471">
    <property type="entry name" value="AKR"/>
</dbReference>
<dbReference type="PIRSF" id="PIRSF000097">
    <property type="entry name" value="AKR"/>
    <property type="match status" value="1"/>
</dbReference>
<dbReference type="AlphaFoldDB" id="A0A1V6P8T8"/>
<evidence type="ECO:0000313" key="15">
    <source>
        <dbReference type="Proteomes" id="UP000191522"/>
    </source>
</evidence>
<dbReference type="EC" id="1.1.1.307" evidence="3"/>
<evidence type="ECO:0000256" key="2">
    <source>
        <dbReference type="ARBA" id="ARBA00007905"/>
    </source>
</evidence>
<comment type="caution">
    <text evidence="14">The sequence shown here is derived from an EMBL/GenBank/DDBJ whole genome shotgun (WGS) entry which is preliminary data.</text>
</comment>
<proteinExistence type="inferred from homology"/>
<sequence length="315" mass="35548">MAAQNQKTFKLNTGAQIPAIGLGTWQDEAAQEAAVLVALQAGYRHIDTARCYGTEPAVGKAIKQSGIPRNEIFVTSKLWNNKHHPDDVEQALQLTLDDLGLEYLDLFLMHWPVAFKRGDEPFPSDKDGNLITDNIDYLDTYKAMEGLVKSGKTKAIGISNFSKKEVQRILDHATIVPAVHQMELHPWLQQKDFYKFHQDNGIHVIQYSPFGNQNEIYGSREQHGQLVNDPKLVEIGKKYGKTSNQVALAWGIAHGRSVIPKSKSPERIRQNFDIAFKLDDADIQAIDKLDKKLRFNDSSKDFGYELFTDLDGKQK</sequence>
<dbReference type="STRING" id="69771.A0A1V6P8T8"/>
<keyword evidence="5" id="KW-0560">Oxidoreductase</keyword>
<dbReference type="InterPro" id="IPR023210">
    <property type="entry name" value="NADP_OxRdtase_dom"/>
</dbReference>
<dbReference type="OrthoDB" id="416253at2759"/>